<organism evidence="9 10">
    <name type="scientific">Comamonas antarctica</name>
    <dbReference type="NCBI Taxonomy" id="2743470"/>
    <lineage>
        <taxon>Bacteria</taxon>
        <taxon>Pseudomonadati</taxon>
        <taxon>Pseudomonadota</taxon>
        <taxon>Betaproteobacteria</taxon>
        <taxon>Burkholderiales</taxon>
        <taxon>Comamonadaceae</taxon>
        <taxon>Comamonas</taxon>
    </lineage>
</organism>
<keyword evidence="5" id="KW-0812">Transmembrane</keyword>
<dbReference type="EMBL" id="CP054840">
    <property type="protein sequence ID" value="QKV53647.1"/>
    <property type="molecule type" value="Genomic_DNA"/>
</dbReference>
<proteinExistence type="inferred from homology"/>
<protein>
    <submittedName>
        <fullName evidence="9">TolC family outer membrane protein</fullName>
    </submittedName>
</protein>
<dbReference type="NCBIfam" id="TIGR01844">
    <property type="entry name" value="type_I_sec_TolC"/>
    <property type="match status" value="1"/>
</dbReference>
<dbReference type="GO" id="GO:1990281">
    <property type="term" value="C:efflux pump complex"/>
    <property type="evidence" value="ECO:0007669"/>
    <property type="project" value="TreeGrafter"/>
</dbReference>
<dbReference type="KEGG" id="aant:HUK68_12500"/>
<dbReference type="SUPFAM" id="SSF56954">
    <property type="entry name" value="Outer membrane efflux proteins (OEP)"/>
    <property type="match status" value="1"/>
</dbReference>
<dbReference type="Proteomes" id="UP000509579">
    <property type="component" value="Chromosome"/>
</dbReference>
<dbReference type="InterPro" id="IPR010130">
    <property type="entry name" value="T1SS_OMP_TolC"/>
</dbReference>
<dbReference type="GO" id="GO:0009279">
    <property type="term" value="C:cell outer membrane"/>
    <property type="evidence" value="ECO:0007669"/>
    <property type="project" value="UniProtKB-SubCell"/>
</dbReference>
<evidence type="ECO:0000256" key="2">
    <source>
        <dbReference type="ARBA" id="ARBA00007613"/>
    </source>
</evidence>
<gene>
    <name evidence="9" type="ORF">HUK68_12500</name>
</gene>
<evidence type="ECO:0000256" key="3">
    <source>
        <dbReference type="ARBA" id="ARBA00022448"/>
    </source>
</evidence>
<dbReference type="InterPro" id="IPR051906">
    <property type="entry name" value="TolC-like"/>
</dbReference>
<evidence type="ECO:0000256" key="4">
    <source>
        <dbReference type="ARBA" id="ARBA00022452"/>
    </source>
</evidence>
<name>A0A6N1X2W3_9BURK</name>
<dbReference type="Gene3D" id="1.20.1600.10">
    <property type="entry name" value="Outer membrane efflux proteins (OEP)"/>
    <property type="match status" value="1"/>
</dbReference>
<evidence type="ECO:0000256" key="8">
    <source>
        <dbReference type="SAM" id="SignalP"/>
    </source>
</evidence>
<dbReference type="GO" id="GO:0015288">
    <property type="term" value="F:porin activity"/>
    <property type="evidence" value="ECO:0007669"/>
    <property type="project" value="TreeGrafter"/>
</dbReference>
<comment type="subcellular location">
    <subcellularLocation>
        <location evidence="1">Cell outer membrane</location>
    </subcellularLocation>
</comment>
<feature type="signal peptide" evidence="8">
    <location>
        <begin position="1"/>
        <end position="28"/>
    </location>
</feature>
<evidence type="ECO:0000256" key="5">
    <source>
        <dbReference type="ARBA" id="ARBA00022692"/>
    </source>
</evidence>
<dbReference type="Pfam" id="PF02321">
    <property type="entry name" value="OEP"/>
    <property type="match status" value="2"/>
</dbReference>
<dbReference type="InterPro" id="IPR003423">
    <property type="entry name" value="OMP_efflux"/>
</dbReference>
<accession>A0A6N1X2W3</accession>
<keyword evidence="10" id="KW-1185">Reference proteome</keyword>
<keyword evidence="7" id="KW-0998">Cell outer membrane</keyword>
<evidence type="ECO:0000256" key="6">
    <source>
        <dbReference type="ARBA" id="ARBA00023136"/>
    </source>
</evidence>
<dbReference type="AlphaFoldDB" id="A0A6N1X2W3"/>
<keyword evidence="8" id="KW-0732">Signal</keyword>
<keyword evidence="6" id="KW-0472">Membrane</keyword>
<dbReference type="GO" id="GO:0015562">
    <property type="term" value="F:efflux transmembrane transporter activity"/>
    <property type="evidence" value="ECO:0007669"/>
    <property type="project" value="InterPro"/>
</dbReference>
<comment type="similarity">
    <text evidence="2">Belongs to the outer membrane factor (OMF) (TC 1.B.17) family.</text>
</comment>
<keyword evidence="4" id="KW-1134">Transmembrane beta strand</keyword>
<evidence type="ECO:0000313" key="10">
    <source>
        <dbReference type="Proteomes" id="UP000509579"/>
    </source>
</evidence>
<dbReference type="PANTHER" id="PTHR30026">
    <property type="entry name" value="OUTER MEMBRANE PROTEIN TOLC"/>
    <property type="match status" value="1"/>
</dbReference>
<feature type="chain" id="PRO_5027016200" evidence="8">
    <location>
        <begin position="29"/>
        <end position="452"/>
    </location>
</feature>
<sequence length="452" mass="49407">MPTHPLRIRALLAAGVASGAAAALPAPAMDLRQAYDAATVQDATVRAARANAEAGRERLPQALAQQRPQLSLSAGRNYNDLSTRSIDNFGQNRRWDNDYYSGNQTLSLRQPLLRPALGAQVQQARAQVEESDAQLEQNEQALVRRVGEAYFDALLARDQVGLLQVQKANHLLQLDAARKSFAAGAGARTDIDEVQSRLDMTLAQELEAAQHVDFTRHRLEVLTGQSAARLAAVDMPRFVPTPPEPQRLDDWIARAEAASPELQALRAQAEAARLEVRKAQAGHLPTLDAVAQVSRSQSDSVYNVNSRNMQKTIGLQLNIPLYSGGAVSSQVRQALASEERARESLEAARRDLGVRVHQEFRGMTEGVLRVRALEQAVRSAQQALLSNQKSLQAGARSTLDVLQAEQQHITALRDLTQARYRYLLAQLQLQSLAGQDRSANVGQVNAWLESGG</sequence>
<reference evidence="9 10" key="1">
    <citation type="submission" date="2020-06" db="EMBL/GenBank/DDBJ databases">
        <title>Acidovorax antarctica sp. nov., isolated from Corinth ice sheet soil, Antarctic Fields Peninsula.</title>
        <authorList>
            <person name="Xu Q."/>
            <person name="Peng F."/>
        </authorList>
    </citation>
    <scope>NUCLEOTIDE SEQUENCE [LARGE SCALE GENOMIC DNA]</scope>
    <source>
        <strain evidence="9 10">16-35-5</strain>
    </source>
</reference>
<evidence type="ECO:0000313" key="9">
    <source>
        <dbReference type="EMBL" id="QKV53647.1"/>
    </source>
</evidence>
<dbReference type="RefSeq" id="WP_175504453.1">
    <property type="nucleotide sequence ID" value="NZ_CP054840.1"/>
</dbReference>
<keyword evidence="3" id="KW-0813">Transport</keyword>
<evidence type="ECO:0000256" key="7">
    <source>
        <dbReference type="ARBA" id="ARBA00023237"/>
    </source>
</evidence>
<evidence type="ECO:0000256" key="1">
    <source>
        <dbReference type="ARBA" id="ARBA00004442"/>
    </source>
</evidence>
<dbReference type="PANTHER" id="PTHR30026:SF20">
    <property type="entry name" value="OUTER MEMBRANE PROTEIN TOLC"/>
    <property type="match status" value="1"/>
</dbReference>